<evidence type="ECO:0000313" key="2">
    <source>
        <dbReference type="EMBL" id="MCX2722593.1"/>
    </source>
</evidence>
<reference evidence="2 3" key="1">
    <citation type="journal article" date="2016" name="Int. J. Syst. Evol. Microbiol.">
        <title>Labrenzia salina sp. nov., isolated from the rhizosphere of the halophyte Arthrocnemum macrostachyum.</title>
        <authorList>
            <person name="Camacho M."/>
            <person name="Redondo-Gomez S."/>
            <person name="Rodriguez-Llorente I."/>
            <person name="Rohde M."/>
            <person name="Sproer C."/>
            <person name="Schumann P."/>
            <person name="Klenk H.P."/>
            <person name="Montero-Calasanz M.D.C."/>
        </authorList>
    </citation>
    <scope>NUCLEOTIDE SEQUENCE [LARGE SCALE GENOMIC DNA]</scope>
    <source>
        <strain evidence="2 3">DSM 29163</strain>
    </source>
</reference>
<dbReference type="PROSITE" id="PS50943">
    <property type="entry name" value="HTH_CROC1"/>
    <property type="match status" value="1"/>
</dbReference>
<dbReference type="Gene3D" id="1.10.260.40">
    <property type="entry name" value="lambda repressor-like DNA-binding domains"/>
    <property type="match status" value="1"/>
</dbReference>
<gene>
    <name evidence="2" type="ORF">ON753_09375</name>
</gene>
<organism evidence="2 3">
    <name type="scientific">Roseibium salinum</name>
    <dbReference type="NCBI Taxonomy" id="1604349"/>
    <lineage>
        <taxon>Bacteria</taxon>
        <taxon>Pseudomonadati</taxon>
        <taxon>Pseudomonadota</taxon>
        <taxon>Alphaproteobacteria</taxon>
        <taxon>Hyphomicrobiales</taxon>
        <taxon>Stappiaceae</taxon>
        <taxon>Roseibium</taxon>
    </lineage>
</organism>
<dbReference type="InterPro" id="IPR001387">
    <property type="entry name" value="Cro/C1-type_HTH"/>
</dbReference>
<evidence type="ECO:0000313" key="3">
    <source>
        <dbReference type="Proteomes" id="UP001300261"/>
    </source>
</evidence>
<accession>A0ABT3R040</accession>
<dbReference type="SMART" id="SM00530">
    <property type="entry name" value="HTH_XRE"/>
    <property type="match status" value="1"/>
</dbReference>
<feature type="domain" description="HTH cro/C1-type" evidence="1">
    <location>
        <begin position="30"/>
        <end position="72"/>
    </location>
</feature>
<dbReference type="RefSeq" id="WP_265962261.1">
    <property type="nucleotide sequence ID" value="NZ_JAPEVI010000003.1"/>
</dbReference>
<dbReference type="EMBL" id="JAPEVI010000003">
    <property type="protein sequence ID" value="MCX2722593.1"/>
    <property type="molecule type" value="Genomic_DNA"/>
</dbReference>
<name>A0ABT3R040_9HYPH</name>
<proteinExistence type="predicted"/>
<dbReference type="Proteomes" id="UP001300261">
    <property type="component" value="Unassembled WGS sequence"/>
</dbReference>
<protein>
    <submittedName>
        <fullName evidence="2">Helix-turn-helix transcriptional regulator</fullName>
    </submittedName>
</protein>
<dbReference type="Pfam" id="PF12844">
    <property type="entry name" value="HTH_19"/>
    <property type="match status" value="1"/>
</dbReference>
<dbReference type="InterPro" id="IPR010982">
    <property type="entry name" value="Lambda_DNA-bd_dom_sf"/>
</dbReference>
<keyword evidence="3" id="KW-1185">Reference proteome</keyword>
<evidence type="ECO:0000259" key="1">
    <source>
        <dbReference type="PROSITE" id="PS50943"/>
    </source>
</evidence>
<dbReference type="SUPFAM" id="SSF47413">
    <property type="entry name" value="lambda repressor-like DNA-binding domains"/>
    <property type="match status" value="1"/>
</dbReference>
<comment type="caution">
    <text evidence="2">The sequence shown here is derived from an EMBL/GenBank/DDBJ whole genome shotgun (WGS) entry which is preliminary data.</text>
</comment>
<sequence length="130" mass="14779">MSFDQERYLREQRAQRLRQARISAGFNGPQKVADELNISVNTYKAHEQGRNGFGMAQARAYARLFGVSLNWLYLGAGTPKDSDANLEHLQALFERLSRAPEDVQSRVSDFIEFELSRLEKSRDTATNPVS</sequence>
<dbReference type="CDD" id="cd00093">
    <property type="entry name" value="HTH_XRE"/>
    <property type="match status" value="1"/>
</dbReference>